<accession>A0A9N9N654</accession>
<dbReference type="OrthoDB" id="2351154at2759"/>
<reference evidence="1" key="1">
    <citation type="submission" date="2021-06" db="EMBL/GenBank/DDBJ databases">
        <authorList>
            <person name="Kallberg Y."/>
            <person name="Tangrot J."/>
            <person name="Rosling A."/>
        </authorList>
    </citation>
    <scope>NUCLEOTIDE SEQUENCE</scope>
    <source>
        <strain evidence="1">UK204</strain>
    </source>
</reference>
<dbReference type="EMBL" id="CAJVPQ010008139">
    <property type="protein sequence ID" value="CAG8704001.1"/>
    <property type="molecule type" value="Genomic_DNA"/>
</dbReference>
<gene>
    <name evidence="1" type="ORF">FCALED_LOCUS13614</name>
</gene>
<organism evidence="1 2">
    <name type="scientific">Funneliformis caledonium</name>
    <dbReference type="NCBI Taxonomy" id="1117310"/>
    <lineage>
        <taxon>Eukaryota</taxon>
        <taxon>Fungi</taxon>
        <taxon>Fungi incertae sedis</taxon>
        <taxon>Mucoromycota</taxon>
        <taxon>Glomeromycotina</taxon>
        <taxon>Glomeromycetes</taxon>
        <taxon>Glomerales</taxon>
        <taxon>Glomeraceae</taxon>
        <taxon>Funneliformis</taxon>
    </lineage>
</organism>
<feature type="non-terminal residue" evidence="1">
    <location>
        <position position="120"/>
    </location>
</feature>
<protein>
    <submittedName>
        <fullName evidence="1">3582_t:CDS:1</fullName>
    </submittedName>
</protein>
<comment type="caution">
    <text evidence="1">The sequence shown here is derived from an EMBL/GenBank/DDBJ whole genome shotgun (WGS) entry which is preliminary data.</text>
</comment>
<evidence type="ECO:0000313" key="1">
    <source>
        <dbReference type="EMBL" id="CAG8704001.1"/>
    </source>
</evidence>
<dbReference type="Proteomes" id="UP000789570">
    <property type="component" value="Unassembled WGS sequence"/>
</dbReference>
<name>A0A9N9N654_9GLOM</name>
<dbReference type="AlphaFoldDB" id="A0A9N9N654"/>
<keyword evidence="2" id="KW-1185">Reference proteome</keyword>
<proteinExistence type="predicted"/>
<sequence>MQNFKTLINCLPKKSKAILYKNGIIISTSTSRAPLFNYVAFIKRLDITVICNALARFQQLSTPKTLDNNQNLVTIREILKMLMNQTSLKILHCDFDIYNIPNFTAYPGVKNCLSKLSEFS</sequence>
<evidence type="ECO:0000313" key="2">
    <source>
        <dbReference type="Proteomes" id="UP000789570"/>
    </source>
</evidence>